<dbReference type="RefSeq" id="WP_151666132.1">
    <property type="nucleotide sequence ID" value="NZ_WBVO01000001.1"/>
</dbReference>
<reference evidence="1 2" key="1">
    <citation type="submission" date="2019-09" db="EMBL/GenBank/DDBJ databases">
        <title>Genomes of family Cryomorphaceae.</title>
        <authorList>
            <person name="Bowman J.P."/>
        </authorList>
    </citation>
    <scope>NUCLEOTIDE SEQUENCE [LARGE SCALE GENOMIC DNA]</scope>
    <source>
        <strain evidence="1 2">LMG 25704</strain>
    </source>
</reference>
<name>A0A6N6RLT7_9FLAO</name>
<proteinExistence type="predicted"/>
<accession>A0A6N6RLT7</accession>
<protein>
    <submittedName>
        <fullName evidence="1">Uncharacterized protein</fullName>
    </submittedName>
</protein>
<gene>
    <name evidence="1" type="ORF">F8C67_02105</name>
</gene>
<dbReference type="Proteomes" id="UP000468650">
    <property type="component" value="Unassembled WGS sequence"/>
</dbReference>
<evidence type="ECO:0000313" key="2">
    <source>
        <dbReference type="Proteomes" id="UP000468650"/>
    </source>
</evidence>
<keyword evidence="2" id="KW-1185">Reference proteome</keyword>
<comment type="caution">
    <text evidence="1">The sequence shown here is derived from an EMBL/GenBank/DDBJ whole genome shotgun (WGS) entry which is preliminary data.</text>
</comment>
<evidence type="ECO:0000313" key="1">
    <source>
        <dbReference type="EMBL" id="KAB2814554.1"/>
    </source>
</evidence>
<dbReference type="AlphaFoldDB" id="A0A6N6RLT7"/>
<dbReference type="EMBL" id="WBVO01000001">
    <property type="protein sequence ID" value="KAB2814554.1"/>
    <property type="molecule type" value="Genomic_DNA"/>
</dbReference>
<sequence>MEAIRFNLKDGKAFTDPFGVSHADAVMVPGHIINNLAAKRLEVVFVIYANPASVYVNQPLAIGFKVEINKDGRPNHTDEKGNIIEHGIPSYSEALQMFDITDDGIVVQTQEAVEWLVNASYVHKKPLTEFWEVA</sequence>
<organism evidence="1 2">
    <name type="scientific">Phaeocystidibacter luteus</name>
    <dbReference type="NCBI Taxonomy" id="911197"/>
    <lineage>
        <taxon>Bacteria</taxon>
        <taxon>Pseudomonadati</taxon>
        <taxon>Bacteroidota</taxon>
        <taxon>Flavobacteriia</taxon>
        <taxon>Flavobacteriales</taxon>
        <taxon>Phaeocystidibacteraceae</taxon>
        <taxon>Phaeocystidibacter</taxon>
    </lineage>
</organism>